<feature type="transmembrane region" description="Helical" evidence="12">
    <location>
        <begin position="34"/>
        <end position="62"/>
    </location>
</feature>
<reference evidence="14" key="1">
    <citation type="submission" date="2011-11" db="EMBL/GenBank/DDBJ databases">
        <title>Complete sequence of Desulfosporosinus orientis DSM 765.</title>
        <authorList>
            <person name="Lucas S."/>
            <person name="Han J."/>
            <person name="Lapidus A."/>
            <person name="Cheng J.-F."/>
            <person name="Goodwin L."/>
            <person name="Pitluck S."/>
            <person name="Peters L."/>
            <person name="Ovchinnikova G."/>
            <person name="Teshima H."/>
            <person name="Detter J.C."/>
            <person name="Han C."/>
            <person name="Tapia R."/>
            <person name="Land M."/>
            <person name="Hauser L."/>
            <person name="Kyrpides N."/>
            <person name="Ivanova N."/>
            <person name="Pagani I."/>
            <person name="Pester M."/>
            <person name="Spring S."/>
            <person name="Ollivier B."/>
            <person name="Rattei T."/>
            <person name="Klenk H.-P."/>
            <person name="Wagner M."/>
            <person name="Loy A."/>
            <person name="Woyke T."/>
        </authorList>
    </citation>
    <scope>NUCLEOTIDE SEQUENCE [LARGE SCALE GENOMIC DNA]</scope>
    <source>
        <strain evidence="14">ATCC 19365 / DSM 765 / NCIMB 8382 / VKM B-1628</strain>
    </source>
</reference>
<dbReference type="Proteomes" id="UP000006346">
    <property type="component" value="Chromosome"/>
</dbReference>
<evidence type="ECO:0000256" key="12">
    <source>
        <dbReference type="SAM" id="Phobius"/>
    </source>
</evidence>
<comment type="similarity">
    <text evidence="5 11">Belongs to the CDS family.</text>
</comment>
<comment type="catalytic activity">
    <reaction evidence="1 11">
        <text>a 1,2-diacyl-sn-glycero-3-phosphate + CTP + H(+) = a CDP-1,2-diacyl-sn-glycerol + diphosphate</text>
        <dbReference type="Rhea" id="RHEA:16229"/>
        <dbReference type="ChEBI" id="CHEBI:15378"/>
        <dbReference type="ChEBI" id="CHEBI:33019"/>
        <dbReference type="ChEBI" id="CHEBI:37563"/>
        <dbReference type="ChEBI" id="CHEBI:58332"/>
        <dbReference type="ChEBI" id="CHEBI:58608"/>
        <dbReference type="EC" id="2.7.7.41"/>
    </reaction>
</comment>
<evidence type="ECO:0000256" key="4">
    <source>
        <dbReference type="ARBA" id="ARBA00005189"/>
    </source>
</evidence>
<dbReference type="AlphaFoldDB" id="G7W8B9"/>
<comment type="subcellular location">
    <subcellularLocation>
        <location evidence="2">Membrane</location>
        <topology evidence="2">Multi-pass membrane protein</topology>
    </subcellularLocation>
</comment>
<keyword evidence="10 12" id="KW-0472">Membrane</keyword>
<keyword evidence="7 11" id="KW-0808">Transferase</keyword>
<dbReference type="PROSITE" id="PS01315">
    <property type="entry name" value="CDS"/>
    <property type="match status" value="1"/>
</dbReference>
<keyword evidence="8 11" id="KW-0812">Transmembrane</keyword>
<keyword evidence="11 13" id="KW-0548">Nucleotidyltransferase</keyword>
<dbReference type="PANTHER" id="PTHR43535">
    <property type="entry name" value="PHOSPHATIDATE CYTIDYLYLTRANSFERASE"/>
    <property type="match status" value="1"/>
</dbReference>
<feature type="transmembrane region" description="Helical" evidence="12">
    <location>
        <begin position="74"/>
        <end position="91"/>
    </location>
</feature>
<feature type="transmembrane region" description="Helical" evidence="12">
    <location>
        <begin position="151"/>
        <end position="170"/>
    </location>
</feature>
<dbReference type="GO" id="GO:0004605">
    <property type="term" value="F:phosphatidate cytidylyltransferase activity"/>
    <property type="evidence" value="ECO:0007669"/>
    <property type="project" value="UniProtKB-EC"/>
</dbReference>
<name>G7W8B9_DESOD</name>
<organism evidence="13 14">
    <name type="scientific">Desulfosporosinus orientis (strain ATCC 19365 / DSM 765 / NCIMB 8382 / VKM B-1628 / Singapore I)</name>
    <name type="common">Desulfotomaculum orientis</name>
    <dbReference type="NCBI Taxonomy" id="768706"/>
    <lineage>
        <taxon>Bacteria</taxon>
        <taxon>Bacillati</taxon>
        <taxon>Bacillota</taxon>
        <taxon>Clostridia</taxon>
        <taxon>Eubacteriales</taxon>
        <taxon>Desulfitobacteriaceae</taxon>
        <taxon>Desulfosporosinus</taxon>
    </lineage>
</organism>
<feature type="transmembrane region" description="Helical" evidence="12">
    <location>
        <begin position="191"/>
        <end position="212"/>
    </location>
</feature>
<dbReference type="GO" id="GO:0009273">
    <property type="term" value="P:peptidoglycan-based cell wall biogenesis"/>
    <property type="evidence" value="ECO:0007669"/>
    <property type="project" value="TreeGrafter"/>
</dbReference>
<evidence type="ECO:0000313" key="14">
    <source>
        <dbReference type="Proteomes" id="UP000006346"/>
    </source>
</evidence>
<dbReference type="HOGENOM" id="CLU_037294_2_0_9"/>
<dbReference type="UniPathway" id="UPA00557">
    <property type="reaction ID" value="UER00614"/>
</dbReference>
<evidence type="ECO:0000256" key="1">
    <source>
        <dbReference type="ARBA" id="ARBA00001698"/>
    </source>
</evidence>
<keyword evidence="14" id="KW-1185">Reference proteome</keyword>
<dbReference type="Pfam" id="PF01148">
    <property type="entry name" value="CTP_transf_1"/>
    <property type="match status" value="1"/>
</dbReference>
<feature type="transmembrane region" description="Helical" evidence="12">
    <location>
        <begin position="124"/>
        <end position="145"/>
    </location>
</feature>
<dbReference type="OrthoDB" id="9799199at2"/>
<evidence type="ECO:0000256" key="2">
    <source>
        <dbReference type="ARBA" id="ARBA00004141"/>
    </source>
</evidence>
<evidence type="ECO:0000313" key="13">
    <source>
        <dbReference type="EMBL" id="AET67059.1"/>
    </source>
</evidence>
<dbReference type="RefSeq" id="WP_014183878.1">
    <property type="nucleotide sequence ID" value="NC_016584.1"/>
</dbReference>
<dbReference type="PATRIC" id="fig|768706.3.peg.1387"/>
<evidence type="ECO:0000256" key="11">
    <source>
        <dbReference type="RuleBase" id="RU003938"/>
    </source>
</evidence>
<dbReference type="PANTHER" id="PTHR43535:SF1">
    <property type="entry name" value="PHOSPHATIDATE CYTIDYLYLTRANSFERASE"/>
    <property type="match status" value="1"/>
</dbReference>
<evidence type="ECO:0000256" key="9">
    <source>
        <dbReference type="ARBA" id="ARBA00022989"/>
    </source>
</evidence>
<dbReference type="GO" id="GO:0005886">
    <property type="term" value="C:plasma membrane"/>
    <property type="evidence" value="ECO:0007669"/>
    <property type="project" value="TreeGrafter"/>
</dbReference>
<dbReference type="EC" id="2.7.7.41" evidence="6 11"/>
<feature type="transmembrane region" description="Helical" evidence="12">
    <location>
        <begin position="5"/>
        <end position="22"/>
    </location>
</feature>
<dbReference type="EMBL" id="CP003108">
    <property type="protein sequence ID" value="AET67059.1"/>
    <property type="molecule type" value="Genomic_DNA"/>
</dbReference>
<evidence type="ECO:0000256" key="3">
    <source>
        <dbReference type="ARBA" id="ARBA00005119"/>
    </source>
</evidence>
<reference evidence="13 14" key="2">
    <citation type="journal article" date="2012" name="J. Bacteriol.">
        <title>Complete genome sequences of Desulfosporosinus orientis DSM765T, Desulfosporosinus youngiae DSM17734T, Desulfosporosinus meridiei DSM13257T, and Desulfosporosinus acidiphilus DSM22704T.</title>
        <authorList>
            <person name="Pester M."/>
            <person name="Brambilla E."/>
            <person name="Alazard D."/>
            <person name="Rattei T."/>
            <person name="Weinmaier T."/>
            <person name="Han J."/>
            <person name="Lucas S."/>
            <person name="Lapidus A."/>
            <person name="Cheng J.F."/>
            <person name="Goodwin L."/>
            <person name="Pitluck S."/>
            <person name="Peters L."/>
            <person name="Ovchinnikova G."/>
            <person name="Teshima H."/>
            <person name="Detter J.C."/>
            <person name="Han C.S."/>
            <person name="Tapia R."/>
            <person name="Land M.L."/>
            <person name="Hauser L."/>
            <person name="Kyrpides N.C."/>
            <person name="Ivanova N.N."/>
            <person name="Pagani I."/>
            <person name="Huntmann M."/>
            <person name="Wei C.L."/>
            <person name="Davenport K.W."/>
            <person name="Daligault H."/>
            <person name="Chain P.S."/>
            <person name="Chen A."/>
            <person name="Mavromatis K."/>
            <person name="Markowitz V."/>
            <person name="Szeto E."/>
            <person name="Mikhailova N."/>
            <person name="Pati A."/>
            <person name="Wagner M."/>
            <person name="Woyke T."/>
            <person name="Ollivier B."/>
            <person name="Klenk H.P."/>
            <person name="Spring S."/>
            <person name="Loy A."/>
        </authorList>
    </citation>
    <scope>NUCLEOTIDE SEQUENCE [LARGE SCALE GENOMIC DNA]</scope>
    <source>
        <strain evidence="14">ATCC 19365 / DSM 765 / NCIMB 8382 / VKM B-1628</strain>
    </source>
</reference>
<evidence type="ECO:0000256" key="7">
    <source>
        <dbReference type="ARBA" id="ARBA00022679"/>
    </source>
</evidence>
<accession>G7W8B9</accession>
<proteinExistence type="inferred from homology"/>
<feature type="transmembrane region" description="Helical" evidence="12">
    <location>
        <begin position="218"/>
        <end position="238"/>
    </location>
</feature>
<protein>
    <recommendedName>
        <fullName evidence="6 11">Phosphatidate cytidylyltransferase</fullName>
        <ecNumber evidence="6 11">2.7.7.41</ecNumber>
    </recommendedName>
</protein>
<evidence type="ECO:0000256" key="5">
    <source>
        <dbReference type="ARBA" id="ARBA00010185"/>
    </source>
</evidence>
<feature type="transmembrane region" description="Helical" evidence="12">
    <location>
        <begin position="97"/>
        <end position="117"/>
    </location>
</feature>
<evidence type="ECO:0000256" key="6">
    <source>
        <dbReference type="ARBA" id="ARBA00012487"/>
    </source>
</evidence>
<gene>
    <name evidence="13" type="ordered locus">Desor_1401</name>
</gene>
<evidence type="ECO:0000256" key="8">
    <source>
        <dbReference type="ARBA" id="ARBA00022692"/>
    </source>
</evidence>
<keyword evidence="9 12" id="KW-1133">Transmembrane helix</keyword>
<comment type="pathway">
    <text evidence="4">Lipid metabolism.</text>
</comment>
<dbReference type="eggNOG" id="COG4589">
    <property type="taxonomic scope" value="Bacteria"/>
</dbReference>
<dbReference type="InterPro" id="IPR000374">
    <property type="entry name" value="PC_trans"/>
</dbReference>
<sequence>MILRAYLFFLCVIIIIFAIAYVKKSRETVLRVASFFGILNVFSLASILGIDAIFVLVSLILLLGIYELAKNYKIKYPIIFAMAVAGCYLLMLYFDSYLIYCIPTFLLLAVLTFAGTLNMISNPLYVYFLGVLSLAVSAASLVVLYTINPDTIWFLIAMLAFNDVTGYFAGRKFGKTLIFKILSPNKTLEGYIGGLGGLLAGLILFHTIIPVLAETSLLQNLILLSSIYIFGNAGDLLFSKIKRSVGIKDFSNFLPGHGGILDRFDSTLTVSPLLFMFLHYMK</sequence>
<dbReference type="KEGG" id="dor:Desor_1401"/>
<dbReference type="STRING" id="768706.Desor_1401"/>
<dbReference type="GO" id="GO:0016024">
    <property type="term" value="P:CDP-diacylglycerol biosynthetic process"/>
    <property type="evidence" value="ECO:0007669"/>
    <property type="project" value="UniProtKB-UniPathway"/>
</dbReference>
<evidence type="ECO:0000256" key="10">
    <source>
        <dbReference type="ARBA" id="ARBA00023136"/>
    </source>
</evidence>
<comment type="pathway">
    <text evidence="3 11">Phospholipid metabolism; CDP-diacylglycerol biosynthesis; CDP-diacylglycerol from sn-glycerol 3-phosphate: step 3/3.</text>
</comment>